<evidence type="ECO:0000313" key="7">
    <source>
        <dbReference type="Proteomes" id="UP000268033"/>
    </source>
</evidence>
<gene>
    <name evidence="6" type="ORF">EDC28_103271</name>
</gene>
<dbReference type="NCBIfam" id="TIGR03707">
    <property type="entry name" value="PPK2_P_aer"/>
    <property type="match status" value="1"/>
</dbReference>
<evidence type="ECO:0000256" key="2">
    <source>
        <dbReference type="ARBA" id="ARBA00022679"/>
    </source>
</evidence>
<evidence type="ECO:0000313" key="6">
    <source>
        <dbReference type="EMBL" id="ROQ28678.1"/>
    </source>
</evidence>
<comment type="function">
    <text evidence="4">Uses inorganic polyphosphate (polyP) as a donor to convert GDP to GTP or ADP to ATP.</text>
</comment>
<dbReference type="PIRSF" id="PIRSF028756">
    <property type="entry name" value="PPK2_prd"/>
    <property type="match status" value="1"/>
</dbReference>
<evidence type="ECO:0000259" key="5">
    <source>
        <dbReference type="Pfam" id="PF03976"/>
    </source>
</evidence>
<reference evidence="6 7" key="1">
    <citation type="submission" date="2018-11" db="EMBL/GenBank/DDBJ databases">
        <title>Genomic Encyclopedia of Type Strains, Phase IV (KMG-IV): sequencing the most valuable type-strain genomes for metagenomic binning, comparative biology and taxonomic classification.</title>
        <authorList>
            <person name="Goeker M."/>
        </authorList>
    </citation>
    <scope>NUCLEOTIDE SEQUENCE [LARGE SCALE GENOMIC DNA]</scope>
    <source>
        <strain evidence="6 7">DSM 21945</strain>
    </source>
</reference>
<keyword evidence="7" id="KW-1185">Reference proteome</keyword>
<dbReference type="Pfam" id="PF03976">
    <property type="entry name" value="PPK2"/>
    <property type="match status" value="1"/>
</dbReference>
<dbReference type="Proteomes" id="UP000268033">
    <property type="component" value="Unassembled WGS sequence"/>
</dbReference>
<comment type="subunit">
    <text evidence="4">Homotetramer.</text>
</comment>
<dbReference type="RefSeq" id="WP_050657215.1">
    <property type="nucleotide sequence ID" value="NZ_JBLXEP010000017.1"/>
</dbReference>
<comment type="caution">
    <text evidence="6">The sequence shown here is derived from an EMBL/GenBank/DDBJ whole genome shotgun (WGS) entry which is preliminary data.</text>
</comment>
<dbReference type="GO" id="GO:0006793">
    <property type="term" value="P:phosphorus metabolic process"/>
    <property type="evidence" value="ECO:0007669"/>
    <property type="project" value="InterPro"/>
</dbReference>
<accession>A0A3N1PLD2</accession>
<dbReference type="STRING" id="584787.GCA_001247655_00135"/>
<keyword evidence="3 4" id="KW-0418">Kinase</keyword>
<dbReference type="EMBL" id="RJUL01000003">
    <property type="protein sequence ID" value="ROQ28678.1"/>
    <property type="molecule type" value="Genomic_DNA"/>
</dbReference>
<dbReference type="GO" id="GO:0008976">
    <property type="term" value="F:polyphosphate kinase activity"/>
    <property type="evidence" value="ECO:0007669"/>
    <property type="project" value="UniProtKB-UniRule"/>
</dbReference>
<dbReference type="PANTHER" id="PTHR34383">
    <property type="entry name" value="POLYPHOSPHATE:AMP PHOSPHOTRANSFERASE-RELATED"/>
    <property type="match status" value="1"/>
</dbReference>
<evidence type="ECO:0000256" key="3">
    <source>
        <dbReference type="ARBA" id="ARBA00022777"/>
    </source>
</evidence>
<feature type="domain" description="Polyphosphate kinase-2-related" evidence="5">
    <location>
        <begin position="2"/>
        <end position="223"/>
    </location>
</feature>
<protein>
    <recommendedName>
        <fullName evidence="4">ADP/GDP-polyphosphate phosphotransferase</fullName>
        <ecNumber evidence="4">2.7.4.-</ecNumber>
    </recommendedName>
    <alternativeName>
        <fullName evidence="4">Polyphosphate kinase PPK2</fullName>
    </alternativeName>
</protein>
<dbReference type="Gene3D" id="3.40.50.300">
    <property type="entry name" value="P-loop containing nucleotide triphosphate hydrolases"/>
    <property type="match status" value="1"/>
</dbReference>
<dbReference type="EC" id="2.7.4.-" evidence="4"/>
<dbReference type="PANTHER" id="PTHR34383:SF1">
    <property type="entry name" value="ADP-POLYPHOSPHATE PHOSPHOTRANSFERASE"/>
    <property type="match status" value="1"/>
</dbReference>
<dbReference type="AlphaFoldDB" id="A0A3N1PLD2"/>
<dbReference type="OrthoDB" id="9775224at2"/>
<proteinExistence type="inferred from homology"/>
<name>A0A3N1PLD2_9GAMM</name>
<comment type="similarity">
    <text evidence="1 4">Belongs to the polyphosphate kinase 2 (PPK2) family. Class I subfamily.</text>
</comment>
<keyword evidence="2 4" id="KW-0808">Transferase</keyword>
<evidence type="ECO:0000256" key="1">
    <source>
        <dbReference type="ARBA" id="ARBA00009924"/>
    </source>
</evidence>
<evidence type="ECO:0000256" key="4">
    <source>
        <dbReference type="RuleBase" id="RU369062"/>
    </source>
</evidence>
<dbReference type="InterPro" id="IPR022488">
    <property type="entry name" value="PPK2-related"/>
</dbReference>
<dbReference type="InterPro" id="IPR027417">
    <property type="entry name" value="P-loop_NTPase"/>
</dbReference>
<dbReference type="SUPFAM" id="SSF52540">
    <property type="entry name" value="P-loop containing nucleoside triphosphate hydrolases"/>
    <property type="match status" value="1"/>
</dbReference>
<dbReference type="InterPro" id="IPR016898">
    <property type="entry name" value="Polyphosphate_phosphotransfera"/>
</dbReference>
<dbReference type="InterPro" id="IPR022486">
    <property type="entry name" value="PPK2_PA0141"/>
</dbReference>
<sequence>MKKDKYLEALAPLQKELVALQQWIQDQGLRVVVVFEGRDAAGKGGIIKTITANLNPRHVKVAALGVPTEREEGQWYFQRYVAHLPAKGEMVLFDRSWYNRAGVEKVMGFCSEQQYEDFLSACPTFEKLLVDDGIVLIKYWLNVSPDEQQKRFQARLDSPLKRWKFSQMDLEGRERWQAYAHARDRMLKDTDSRHCPWFIVDANDKKKARLNCISHLLSQLPYRPAHYPQVTLGEVKGKELAPDKDCNWVPERY</sequence>
<organism evidence="6 7">
    <name type="scientific">Gallaecimonas pentaromativorans</name>
    <dbReference type="NCBI Taxonomy" id="584787"/>
    <lineage>
        <taxon>Bacteria</taxon>
        <taxon>Pseudomonadati</taxon>
        <taxon>Pseudomonadota</taxon>
        <taxon>Gammaproteobacteria</taxon>
        <taxon>Enterobacterales</taxon>
        <taxon>Gallaecimonadaceae</taxon>
        <taxon>Gallaecimonas</taxon>
    </lineage>
</organism>